<evidence type="ECO:0000313" key="2">
    <source>
        <dbReference type="EMBL" id="RKN39257.1"/>
    </source>
</evidence>
<reference evidence="2 3" key="1">
    <citation type="journal article" date="2014" name="Int. J. Syst. Evol. Microbiol.">
        <title>Streptomyces hoynatensis sp. nov., isolated from deep marine sediment.</title>
        <authorList>
            <person name="Veyisoglu A."/>
            <person name="Sahin N."/>
        </authorList>
    </citation>
    <scope>NUCLEOTIDE SEQUENCE [LARGE SCALE GENOMIC DNA]</scope>
    <source>
        <strain evidence="2 3">KCTC 29097</strain>
    </source>
</reference>
<proteinExistence type="predicted"/>
<feature type="domain" description="Putative adhesin Stv" evidence="1">
    <location>
        <begin position="9"/>
        <end position="69"/>
    </location>
</feature>
<dbReference type="AlphaFoldDB" id="A0A3A9YVJ4"/>
<dbReference type="Pfam" id="PF21527">
    <property type="entry name" value="Stv"/>
    <property type="match status" value="1"/>
</dbReference>
<dbReference type="OrthoDB" id="4033649at2"/>
<dbReference type="EMBL" id="RBAL01000014">
    <property type="protein sequence ID" value="RKN39257.1"/>
    <property type="molecule type" value="Genomic_DNA"/>
</dbReference>
<dbReference type="RefSeq" id="WP_120682463.1">
    <property type="nucleotide sequence ID" value="NZ_RBAL01000014.1"/>
</dbReference>
<dbReference type="Proteomes" id="UP000272474">
    <property type="component" value="Unassembled WGS sequence"/>
</dbReference>
<name>A0A3A9YVJ4_9ACTN</name>
<dbReference type="InterPro" id="IPR049002">
    <property type="entry name" value="Stv"/>
</dbReference>
<gene>
    <name evidence="2" type="ORF">D7294_22060</name>
</gene>
<evidence type="ECO:0000259" key="1">
    <source>
        <dbReference type="Pfam" id="PF21527"/>
    </source>
</evidence>
<keyword evidence="3" id="KW-1185">Reference proteome</keyword>
<evidence type="ECO:0000313" key="3">
    <source>
        <dbReference type="Proteomes" id="UP000272474"/>
    </source>
</evidence>
<comment type="caution">
    <text evidence="2">The sequence shown here is derived from an EMBL/GenBank/DDBJ whole genome shotgun (WGS) entry which is preliminary data.</text>
</comment>
<protein>
    <recommendedName>
        <fullName evidence="1">Putative adhesin Stv domain-containing protein</fullName>
    </recommendedName>
</protein>
<accession>A0A3A9YVJ4</accession>
<sequence length="71" mass="7304">MEAGVYPNAAVETFQAGDVIPNYTLAAPAAASGGGFSVFENSLTVAERTSLSDLRSEGMGNVHGAACREIR</sequence>
<organism evidence="2 3">
    <name type="scientific">Streptomyces hoynatensis</name>
    <dbReference type="NCBI Taxonomy" id="1141874"/>
    <lineage>
        <taxon>Bacteria</taxon>
        <taxon>Bacillati</taxon>
        <taxon>Actinomycetota</taxon>
        <taxon>Actinomycetes</taxon>
        <taxon>Kitasatosporales</taxon>
        <taxon>Streptomycetaceae</taxon>
        <taxon>Streptomyces</taxon>
    </lineage>
</organism>